<dbReference type="Proteomes" id="UP001139028">
    <property type="component" value="Unassembled WGS sequence"/>
</dbReference>
<feature type="non-terminal residue" evidence="2">
    <location>
        <position position="1"/>
    </location>
</feature>
<dbReference type="EMBL" id="JALBWM010000064">
    <property type="protein sequence ID" value="MCO1335454.1"/>
    <property type="molecule type" value="Genomic_DNA"/>
</dbReference>
<proteinExistence type="predicted"/>
<evidence type="ECO:0000256" key="1">
    <source>
        <dbReference type="SAM" id="MobiDB-lite"/>
    </source>
</evidence>
<dbReference type="AlphaFoldDB" id="A0A9X2EPK6"/>
<organism evidence="2 3">
    <name type="scientific">Microbulbifer okhotskensis</name>
    <dbReference type="NCBI Taxonomy" id="2926617"/>
    <lineage>
        <taxon>Bacteria</taxon>
        <taxon>Pseudomonadati</taxon>
        <taxon>Pseudomonadota</taxon>
        <taxon>Gammaproteobacteria</taxon>
        <taxon>Cellvibrionales</taxon>
        <taxon>Microbulbiferaceae</taxon>
        <taxon>Microbulbifer</taxon>
    </lineage>
</organism>
<reference evidence="2" key="1">
    <citation type="journal article" date="2022" name="Arch. Microbiol.">
        <title>Microbulbifer okhotskensis sp. nov., isolated from a deep bottom sediment of the Okhotsk Sea.</title>
        <authorList>
            <person name="Romanenko L."/>
            <person name="Kurilenko V."/>
            <person name="Otstavnykh N."/>
            <person name="Velansky P."/>
            <person name="Isaeva M."/>
            <person name="Mikhailov V."/>
        </authorList>
    </citation>
    <scope>NUCLEOTIDE SEQUENCE</scope>
    <source>
        <strain evidence="2">OS29</strain>
    </source>
</reference>
<dbReference type="RefSeq" id="WP_252469987.1">
    <property type="nucleotide sequence ID" value="NZ_JALBWM010000064.1"/>
</dbReference>
<protein>
    <submittedName>
        <fullName evidence="2">Uncharacterized protein</fullName>
    </submittedName>
</protein>
<gene>
    <name evidence="2" type="ORF">MO867_14035</name>
</gene>
<comment type="caution">
    <text evidence="2">The sequence shown here is derived from an EMBL/GenBank/DDBJ whole genome shotgun (WGS) entry which is preliminary data.</text>
</comment>
<evidence type="ECO:0000313" key="2">
    <source>
        <dbReference type="EMBL" id="MCO1335454.1"/>
    </source>
</evidence>
<feature type="compositionally biased region" description="Polar residues" evidence="1">
    <location>
        <begin position="30"/>
        <end position="48"/>
    </location>
</feature>
<keyword evidence="3" id="KW-1185">Reference proteome</keyword>
<sequence length="81" mass="8867">HVNIPGKVRVTSGLIPGKVRVNVSGKELAQPQQPRGLQPNQTTGDANYGNTVIRERGYKGTPIPPQEQTNEEWLACYERAG</sequence>
<name>A0A9X2EPK6_9GAMM</name>
<evidence type="ECO:0000313" key="3">
    <source>
        <dbReference type="Proteomes" id="UP001139028"/>
    </source>
</evidence>
<accession>A0A9X2EPK6</accession>
<feature type="region of interest" description="Disordered" evidence="1">
    <location>
        <begin position="25"/>
        <end position="48"/>
    </location>
</feature>